<sequence>MYEAKDTQSEHPVTYREGLLKRSASRRFLDREIAGAIGRGEFQLQYQVQTSLRDGAIVGREALIRWHHPVLGTLYPGEFISLAEANGSIIELGRWVLAQACSDAAGWPDRTRVAVNISALQLRDADFASTVAEALRSSGLDPQRLELEITETTLIRQRTEVVDVFARLQALGVKIALDDFGTGFSSLDTLLAFAFDRIKIDRSVLHASLQPSRTRSVLRAILALGHALTTTVLVEGVETQNQLELLRGEGFDEIQGFFAGRPVPNAT</sequence>
<dbReference type="Gene3D" id="3.20.20.450">
    <property type="entry name" value="EAL domain"/>
    <property type="match status" value="1"/>
</dbReference>
<evidence type="ECO:0000313" key="2">
    <source>
        <dbReference type="EMBL" id="UOQ61942.1"/>
    </source>
</evidence>
<gene>
    <name evidence="2" type="ORF">MUN76_14570</name>
</gene>
<dbReference type="InterPro" id="IPR001633">
    <property type="entry name" value="EAL_dom"/>
</dbReference>
<feature type="domain" description="EAL" evidence="1">
    <location>
        <begin position="26"/>
        <end position="267"/>
    </location>
</feature>
<dbReference type="Proteomes" id="UP000831775">
    <property type="component" value="Chromosome"/>
</dbReference>
<evidence type="ECO:0000313" key="3">
    <source>
        <dbReference type="Proteomes" id="UP000831775"/>
    </source>
</evidence>
<dbReference type="EMBL" id="CP095043">
    <property type="protein sequence ID" value="UOQ61942.1"/>
    <property type="molecule type" value="Genomic_DNA"/>
</dbReference>
<name>A0ABY4G064_9MICO</name>
<dbReference type="PANTHER" id="PTHR44757:SF2">
    <property type="entry name" value="BIOFILM ARCHITECTURE MAINTENANCE PROTEIN MBAA"/>
    <property type="match status" value="1"/>
</dbReference>
<dbReference type="CDD" id="cd01948">
    <property type="entry name" value="EAL"/>
    <property type="match status" value="1"/>
</dbReference>
<accession>A0ABY4G064</accession>
<evidence type="ECO:0000259" key="1">
    <source>
        <dbReference type="PROSITE" id="PS50883"/>
    </source>
</evidence>
<dbReference type="PANTHER" id="PTHR44757">
    <property type="entry name" value="DIGUANYLATE CYCLASE DGCP"/>
    <property type="match status" value="1"/>
</dbReference>
<protein>
    <submittedName>
        <fullName evidence="2">EAL domain-containing protein</fullName>
    </submittedName>
</protein>
<organism evidence="2 3">
    <name type="scientific">Leucobacter rhizosphaerae</name>
    <dbReference type="NCBI Taxonomy" id="2932245"/>
    <lineage>
        <taxon>Bacteria</taxon>
        <taxon>Bacillati</taxon>
        <taxon>Actinomycetota</taxon>
        <taxon>Actinomycetes</taxon>
        <taxon>Micrococcales</taxon>
        <taxon>Microbacteriaceae</taxon>
        <taxon>Leucobacter</taxon>
    </lineage>
</organism>
<dbReference type="InterPro" id="IPR035919">
    <property type="entry name" value="EAL_sf"/>
</dbReference>
<proteinExistence type="predicted"/>
<dbReference type="Pfam" id="PF00563">
    <property type="entry name" value="EAL"/>
    <property type="match status" value="1"/>
</dbReference>
<reference evidence="2 3" key="1">
    <citation type="submission" date="2022-04" db="EMBL/GenBank/DDBJ databases">
        <title>Leucobacter sp. isolated from rhizosphere of onion.</title>
        <authorList>
            <person name="Won M."/>
            <person name="Lee C.-M."/>
            <person name="Woen H.-Y."/>
            <person name="Kwon S.-W."/>
        </authorList>
    </citation>
    <scope>NUCLEOTIDE SEQUENCE [LARGE SCALE GENOMIC DNA]</scope>
    <source>
        <strain evidence="2 3">H25R-14</strain>
    </source>
</reference>
<keyword evidence="3" id="KW-1185">Reference proteome</keyword>
<dbReference type="PROSITE" id="PS50883">
    <property type="entry name" value="EAL"/>
    <property type="match status" value="1"/>
</dbReference>
<dbReference type="InterPro" id="IPR052155">
    <property type="entry name" value="Biofilm_reg_signaling"/>
</dbReference>
<dbReference type="SUPFAM" id="SSF141868">
    <property type="entry name" value="EAL domain-like"/>
    <property type="match status" value="1"/>
</dbReference>
<dbReference type="SMART" id="SM00052">
    <property type="entry name" value="EAL"/>
    <property type="match status" value="1"/>
</dbReference>